<reference evidence="2 3" key="1">
    <citation type="submission" date="2019-05" db="EMBL/GenBank/DDBJ databases">
        <title>Another draft genome of Portunus trituberculatus and its Hox gene families provides insights of decapod evolution.</title>
        <authorList>
            <person name="Jeong J.-H."/>
            <person name="Song I."/>
            <person name="Kim S."/>
            <person name="Choi T."/>
            <person name="Kim D."/>
            <person name="Ryu S."/>
            <person name="Kim W."/>
        </authorList>
    </citation>
    <scope>NUCLEOTIDE SEQUENCE [LARGE SCALE GENOMIC DNA]</scope>
    <source>
        <tissue evidence="2">Muscle</tissue>
    </source>
</reference>
<dbReference type="EMBL" id="VSRR010001947">
    <property type="protein sequence ID" value="MPC28657.1"/>
    <property type="molecule type" value="Genomic_DNA"/>
</dbReference>
<organism evidence="2 3">
    <name type="scientific">Portunus trituberculatus</name>
    <name type="common">Swimming crab</name>
    <name type="synonym">Neptunus trituberculatus</name>
    <dbReference type="NCBI Taxonomy" id="210409"/>
    <lineage>
        <taxon>Eukaryota</taxon>
        <taxon>Metazoa</taxon>
        <taxon>Ecdysozoa</taxon>
        <taxon>Arthropoda</taxon>
        <taxon>Crustacea</taxon>
        <taxon>Multicrustacea</taxon>
        <taxon>Malacostraca</taxon>
        <taxon>Eumalacostraca</taxon>
        <taxon>Eucarida</taxon>
        <taxon>Decapoda</taxon>
        <taxon>Pleocyemata</taxon>
        <taxon>Brachyura</taxon>
        <taxon>Eubrachyura</taxon>
        <taxon>Portunoidea</taxon>
        <taxon>Portunidae</taxon>
        <taxon>Portuninae</taxon>
        <taxon>Portunus</taxon>
    </lineage>
</organism>
<evidence type="ECO:0000313" key="3">
    <source>
        <dbReference type="Proteomes" id="UP000324222"/>
    </source>
</evidence>
<dbReference type="Proteomes" id="UP000324222">
    <property type="component" value="Unassembled WGS sequence"/>
</dbReference>
<gene>
    <name evidence="2" type="ORF">E2C01_021866</name>
</gene>
<evidence type="ECO:0000256" key="1">
    <source>
        <dbReference type="SAM" id="MobiDB-lite"/>
    </source>
</evidence>
<dbReference type="AlphaFoldDB" id="A0A5B7E5Q8"/>
<keyword evidence="3" id="KW-1185">Reference proteome</keyword>
<feature type="region of interest" description="Disordered" evidence="1">
    <location>
        <begin position="23"/>
        <end position="73"/>
    </location>
</feature>
<accession>A0A5B7E5Q8</accession>
<sequence>MQKYRTKELIHLLPLLSTTHFDHEKMDIHPDPRDTNGSASTPPAKRGSRKPPLGREKTVQEVSTGDCWKKVDT</sequence>
<protein>
    <submittedName>
        <fullName evidence="2">Uncharacterized protein</fullName>
    </submittedName>
</protein>
<comment type="caution">
    <text evidence="2">The sequence shown here is derived from an EMBL/GenBank/DDBJ whole genome shotgun (WGS) entry which is preliminary data.</text>
</comment>
<evidence type="ECO:0000313" key="2">
    <source>
        <dbReference type="EMBL" id="MPC28657.1"/>
    </source>
</evidence>
<name>A0A5B7E5Q8_PORTR</name>
<proteinExistence type="predicted"/>
<feature type="compositionally biased region" description="Basic and acidic residues" evidence="1">
    <location>
        <begin position="23"/>
        <end position="34"/>
    </location>
</feature>